<proteinExistence type="predicted"/>
<organism evidence="1">
    <name type="scientific">marine sediment metagenome</name>
    <dbReference type="NCBI Taxonomy" id="412755"/>
    <lineage>
        <taxon>unclassified sequences</taxon>
        <taxon>metagenomes</taxon>
        <taxon>ecological metagenomes</taxon>
    </lineage>
</organism>
<protein>
    <submittedName>
        <fullName evidence="1">Uncharacterized protein</fullName>
    </submittedName>
</protein>
<evidence type="ECO:0000313" key="1">
    <source>
        <dbReference type="EMBL" id="KKM93562.1"/>
    </source>
</evidence>
<dbReference type="AlphaFoldDB" id="A0A0F9PJT5"/>
<sequence length="43" mass="4815">FTDAADEIIHYLNKVSSAMTVISSATKIEIRDSIKSILRDQFS</sequence>
<gene>
    <name evidence="1" type="ORF">LCGC14_1207060</name>
</gene>
<reference evidence="1" key="1">
    <citation type="journal article" date="2015" name="Nature">
        <title>Complex archaea that bridge the gap between prokaryotes and eukaryotes.</title>
        <authorList>
            <person name="Spang A."/>
            <person name="Saw J.H."/>
            <person name="Jorgensen S.L."/>
            <person name="Zaremba-Niedzwiedzka K."/>
            <person name="Martijn J."/>
            <person name="Lind A.E."/>
            <person name="van Eijk R."/>
            <person name="Schleper C."/>
            <person name="Guy L."/>
            <person name="Ettema T.J."/>
        </authorList>
    </citation>
    <scope>NUCLEOTIDE SEQUENCE</scope>
</reference>
<name>A0A0F9PJT5_9ZZZZ</name>
<accession>A0A0F9PJT5</accession>
<feature type="non-terminal residue" evidence="1">
    <location>
        <position position="1"/>
    </location>
</feature>
<comment type="caution">
    <text evidence="1">The sequence shown here is derived from an EMBL/GenBank/DDBJ whole genome shotgun (WGS) entry which is preliminary data.</text>
</comment>
<dbReference type="EMBL" id="LAZR01006249">
    <property type="protein sequence ID" value="KKM93562.1"/>
    <property type="molecule type" value="Genomic_DNA"/>
</dbReference>